<organism evidence="4 5">
    <name type="scientific">Enterococcus casseliflavus</name>
    <name type="common">Enterococcus flavescens</name>
    <dbReference type="NCBI Taxonomy" id="37734"/>
    <lineage>
        <taxon>Bacteria</taxon>
        <taxon>Bacillati</taxon>
        <taxon>Bacillota</taxon>
        <taxon>Bacilli</taxon>
        <taxon>Lactobacillales</taxon>
        <taxon>Enterococcaceae</taxon>
        <taxon>Enterococcus</taxon>
    </lineage>
</organism>
<dbReference type="InterPro" id="IPR046348">
    <property type="entry name" value="SIS_dom_sf"/>
</dbReference>
<keyword evidence="2" id="KW-0238">DNA-binding</keyword>
<dbReference type="EMBL" id="QRMZ01000003">
    <property type="protein sequence ID" value="RHK07745.1"/>
    <property type="molecule type" value="Genomic_DNA"/>
</dbReference>
<dbReference type="RefSeq" id="WP_151195286.1">
    <property type="nucleotide sequence ID" value="NZ_CP068128.1"/>
</dbReference>
<dbReference type="SUPFAM" id="SSF46689">
    <property type="entry name" value="Homeodomain-like"/>
    <property type="match status" value="1"/>
</dbReference>
<dbReference type="AlphaFoldDB" id="A0A415EWS6"/>
<dbReference type="PANTHER" id="PTHR30514">
    <property type="entry name" value="GLUCOKINASE"/>
    <property type="match status" value="1"/>
</dbReference>
<dbReference type="GO" id="GO:0003700">
    <property type="term" value="F:DNA-binding transcription factor activity"/>
    <property type="evidence" value="ECO:0007669"/>
    <property type="project" value="InterPro"/>
</dbReference>
<dbReference type="SUPFAM" id="SSF53697">
    <property type="entry name" value="SIS domain"/>
    <property type="match status" value="1"/>
</dbReference>
<evidence type="ECO:0000256" key="3">
    <source>
        <dbReference type="ARBA" id="ARBA00023163"/>
    </source>
</evidence>
<sequence>MNHLYKRIQYKIPELNRVERTVLNYCLRAPEKVSEMTADELASQTYTSQATISRMAKKLGFTGFQEFKFSLKSYQSLERNESATQASLGLSPLIKQMIDQLTTSLSMIEEADFQRAVEMLQQAQRIEFFALGQSAPVALSASRKLRFLGKTVGASTDWDELTTIANQLSKNDLALFISHSGETIGMLNYATRLKQRGVPILACIGQPKSTLEKLATFSFPVEMSAIYHHEVDLSPRISLAALLDILIIQYANQIEAGLDPE</sequence>
<name>A0A415EWS6_ENTCA</name>
<dbReference type="PROSITE" id="PS51071">
    <property type="entry name" value="HTH_RPIR"/>
    <property type="match status" value="1"/>
</dbReference>
<dbReference type="PANTHER" id="PTHR30514:SF1">
    <property type="entry name" value="HTH-TYPE TRANSCRIPTIONAL REGULATOR HEXR-RELATED"/>
    <property type="match status" value="1"/>
</dbReference>
<dbReference type="InterPro" id="IPR001347">
    <property type="entry name" value="SIS_dom"/>
</dbReference>
<dbReference type="Proteomes" id="UP000286288">
    <property type="component" value="Unassembled WGS sequence"/>
</dbReference>
<dbReference type="GO" id="GO:0097367">
    <property type="term" value="F:carbohydrate derivative binding"/>
    <property type="evidence" value="ECO:0007669"/>
    <property type="project" value="InterPro"/>
</dbReference>
<evidence type="ECO:0000313" key="5">
    <source>
        <dbReference type="Proteomes" id="UP000286288"/>
    </source>
</evidence>
<dbReference type="InterPro" id="IPR047640">
    <property type="entry name" value="RpiR-like"/>
</dbReference>
<evidence type="ECO:0000256" key="2">
    <source>
        <dbReference type="ARBA" id="ARBA00023125"/>
    </source>
</evidence>
<evidence type="ECO:0000256" key="1">
    <source>
        <dbReference type="ARBA" id="ARBA00023015"/>
    </source>
</evidence>
<gene>
    <name evidence="4" type="ORF">DW084_03565</name>
</gene>
<dbReference type="InterPro" id="IPR009057">
    <property type="entry name" value="Homeodomain-like_sf"/>
</dbReference>
<reference evidence="4 5" key="1">
    <citation type="submission" date="2018-08" db="EMBL/GenBank/DDBJ databases">
        <title>A genome reference for cultivated species of the human gut microbiota.</title>
        <authorList>
            <person name="Zou Y."/>
            <person name="Xue W."/>
            <person name="Luo G."/>
        </authorList>
    </citation>
    <scope>NUCLEOTIDE SEQUENCE [LARGE SCALE GENOMIC DNA]</scope>
    <source>
        <strain evidence="4 5">AF48-16</strain>
    </source>
</reference>
<keyword evidence="3" id="KW-0804">Transcription</keyword>
<dbReference type="Gene3D" id="3.40.50.10490">
    <property type="entry name" value="Glucose-6-phosphate isomerase like protein, domain 1"/>
    <property type="match status" value="1"/>
</dbReference>
<dbReference type="Pfam" id="PF01418">
    <property type="entry name" value="HTH_6"/>
    <property type="match status" value="1"/>
</dbReference>
<comment type="caution">
    <text evidence="4">The sequence shown here is derived from an EMBL/GenBank/DDBJ whole genome shotgun (WGS) entry which is preliminary data.</text>
</comment>
<dbReference type="InterPro" id="IPR000281">
    <property type="entry name" value="HTH_RpiR"/>
</dbReference>
<dbReference type="GO" id="GO:0003677">
    <property type="term" value="F:DNA binding"/>
    <property type="evidence" value="ECO:0007669"/>
    <property type="project" value="UniProtKB-KW"/>
</dbReference>
<accession>A0A415EWS6</accession>
<dbReference type="PROSITE" id="PS51464">
    <property type="entry name" value="SIS"/>
    <property type="match status" value="1"/>
</dbReference>
<proteinExistence type="predicted"/>
<dbReference type="Gene3D" id="1.10.10.10">
    <property type="entry name" value="Winged helix-like DNA-binding domain superfamily/Winged helix DNA-binding domain"/>
    <property type="match status" value="1"/>
</dbReference>
<keyword evidence="1" id="KW-0805">Transcription regulation</keyword>
<dbReference type="InterPro" id="IPR036388">
    <property type="entry name" value="WH-like_DNA-bd_sf"/>
</dbReference>
<dbReference type="InterPro" id="IPR035472">
    <property type="entry name" value="RpiR-like_SIS"/>
</dbReference>
<dbReference type="GO" id="GO:1901135">
    <property type="term" value="P:carbohydrate derivative metabolic process"/>
    <property type="evidence" value="ECO:0007669"/>
    <property type="project" value="InterPro"/>
</dbReference>
<evidence type="ECO:0000313" key="4">
    <source>
        <dbReference type="EMBL" id="RHK07745.1"/>
    </source>
</evidence>
<protein>
    <submittedName>
        <fullName evidence="4">MurR/RpiR family transcriptional regulator</fullName>
    </submittedName>
</protein>
<dbReference type="Pfam" id="PF01380">
    <property type="entry name" value="SIS"/>
    <property type="match status" value="1"/>
</dbReference>
<dbReference type="CDD" id="cd05013">
    <property type="entry name" value="SIS_RpiR"/>
    <property type="match status" value="1"/>
</dbReference>